<accession>A0A6M0H6T8</accession>
<dbReference type="RefSeq" id="WP_199870866.1">
    <property type="nucleotide sequence ID" value="NZ_JAAGPU010000045.1"/>
</dbReference>
<dbReference type="InterPro" id="IPR029063">
    <property type="entry name" value="SAM-dependent_MTases_sf"/>
</dbReference>
<feature type="domain" description="Ribosomal RNA large subunit methyltransferase K/L-like methyltransferase" evidence="1">
    <location>
        <begin position="163"/>
        <end position="261"/>
    </location>
</feature>
<name>A0A6M0H6T8_9CLOT</name>
<dbReference type="InterPro" id="IPR000241">
    <property type="entry name" value="RlmKL-like_Mtase"/>
</dbReference>
<dbReference type="Gene3D" id="3.40.50.150">
    <property type="entry name" value="Vaccinia Virus protein VP39"/>
    <property type="match status" value="1"/>
</dbReference>
<dbReference type="GO" id="GO:0008168">
    <property type="term" value="F:methyltransferase activity"/>
    <property type="evidence" value="ECO:0007669"/>
    <property type="project" value="UniProtKB-KW"/>
</dbReference>
<gene>
    <name evidence="2" type="ORF">G3M99_16695</name>
</gene>
<keyword evidence="2" id="KW-0808">Transferase</keyword>
<comment type="caution">
    <text evidence="2">The sequence shown here is derived from an EMBL/GenBank/DDBJ whole genome shotgun (WGS) entry which is preliminary data.</text>
</comment>
<keyword evidence="2" id="KW-0489">Methyltransferase</keyword>
<dbReference type="AlphaFoldDB" id="A0A6M0H6T8"/>
<proteinExistence type="predicted"/>
<sequence>MMDLIMENEIDKNKSKEYFYVINYPTYEEELCNLEMKCIFNDVSKEKYIFSNNCVNPSRSPFIKEKISIIYSANTLEKIVEKIIEDKLAYEQFKVCYVKAIQNDPLSYQERLNALKEVGFVIKGYPNLQSPKVLLGVSKIGDRWIFGEYEKNDYEWHIHDEKPYSYSNGLSVRMSRAIVNIAIENNFESKLVDPCCGIGTVVIEASSLDLNIKGYEISRAIGQNAKKNLKFFGYKDVITIGNMHDIEEKFDVAIVDIPYGLFSPTTLKDQLDIIKTARKIAKKMIIITFEDMDNHIISQGFKIIDKCCVKKGNFKRYIEICK</sequence>
<protein>
    <submittedName>
        <fullName evidence="2">SAM-dependent methyltransferase</fullName>
    </submittedName>
</protein>
<evidence type="ECO:0000313" key="3">
    <source>
        <dbReference type="Proteomes" id="UP000481872"/>
    </source>
</evidence>
<dbReference type="Pfam" id="PF01170">
    <property type="entry name" value="UPF0020"/>
    <property type="match status" value="1"/>
</dbReference>
<evidence type="ECO:0000259" key="1">
    <source>
        <dbReference type="Pfam" id="PF01170"/>
    </source>
</evidence>
<dbReference type="GO" id="GO:0032259">
    <property type="term" value="P:methylation"/>
    <property type="evidence" value="ECO:0007669"/>
    <property type="project" value="UniProtKB-KW"/>
</dbReference>
<dbReference type="Proteomes" id="UP000481872">
    <property type="component" value="Unassembled WGS sequence"/>
</dbReference>
<dbReference type="EMBL" id="JAAGPU010000045">
    <property type="protein sequence ID" value="NEU06446.1"/>
    <property type="molecule type" value="Genomic_DNA"/>
</dbReference>
<reference evidence="2 3" key="1">
    <citation type="submission" date="2020-02" db="EMBL/GenBank/DDBJ databases">
        <title>Genome assembly of a novel Clostridium senegalense strain.</title>
        <authorList>
            <person name="Gupta T.B."/>
            <person name="Jauregui R."/>
            <person name="Maclean P."/>
            <person name="Nawarathana A."/>
            <person name="Brightwell G."/>
        </authorList>
    </citation>
    <scope>NUCLEOTIDE SEQUENCE [LARGE SCALE GENOMIC DNA]</scope>
    <source>
        <strain evidence="2 3">AGRFS4</strain>
    </source>
</reference>
<dbReference type="SUPFAM" id="SSF53335">
    <property type="entry name" value="S-adenosyl-L-methionine-dependent methyltransferases"/>
    <property type="match status" value="1"/>
</dbReference>
<organism evidence="2 3">
    <name type="scientific">Clostridium senegalense</name>
    <dbReference type="NCBI Taxonomy" id="1465809"/>
    <lineage>
        <taxon>Bacteria</taxon>
        <taxon>Bacillati</taxon>
        <taxon>Bacillota</taxon>
        <taxon>Clostridia</taxon>
        <taxon>Eubacteriales</taxon>
        <taxon>Clostridiaceae</taxon>
        <taxon>Clostridium</taxon>
    </lineage>
</organism>
<evidence type="ECO:0000313" key="2">
    <source>
        <dbReference type="EMBL" id="NEU06446.1"/>
    </source>
</evidence>
<dbReference type="CDD" id="cd02440">
    <property type="entry name" value="AdoMet_MTases"/>
    <property type="match status" value="1"/>
</dbReference>
<keyword evidence="3" id="KW-1185">Reference proteome</keyword>